<dbReference type="Proteomes" id="UP001589865">
    <property type="component" value="Unassembled WGS sequence"/>
</dbReference>
<keyword evidence="10" id="KW-1185">Reference proteome</keyword>
<dbReference type="InterPro" id="IPR038766">
    <property type="entry name" value="Membrane_comp_ABC_pdt"/>
</dbReference>
<evidence type="ECO:0000259" key="8">
    <source>
        <dbReference type="Pfam" id="PF02687"/>
    </source>
</evidence>
<dbReference type="Pfam" id="PF02687">
    <property type="entry name" value="FtsX"/>
    <property type="match status" value="2"/>
</dbReference>
<feature type="transmembrane region" description="Helical" evidence="7">
    <location>
        <begin position="870"/>
        <end position="893"/>
    </location>
</feature>
<feature type="domain" description="ABC3 transporter permease C-terminal" evidence="8">
    <location>
        <begin position="329"/>
        <end position="445"/>
    </location>
</feature>
<evidence type="ECO:0000256" key="1">
    <source>
        <dbReference type="ARBA" id="ARBA00004651"/>
    </source>
</evidence>
<feature type="transmembrane region" description="Helical" evidence="7">
    <location>
        <begin position="826"/>
        <end position="850"/>
    </location>
</feature>
<dbReference type="PANTHER" id="PTHR30287:SF1">
    <property type="entry name" value="INNER MEMBRANE PROTEIN"/>
    <property type="match status" value="1"/>
</dbReference>
<accession>A0ABV6JTF6</accession>
<feature type="transmembrane region" description="Helical" evidence="7">
    <location>
        <begin position="785"/>
        <end position="805"/>
    </location>
</feature>
<feature type="domain" description="ABC3 transporter permease C-terminal" evidence="8">
    <location>
        <begin position="785"/>
        <end position="894"/>
    </location>
</feature>
<dbReference type="PANTHER" id="PTHR30287">
    <property type="entry name" value="MEMBRANE COMPONENT OF PREDICTED ABC SUPERFAMILY METABOLITE UPTAKE TRANSPORTER"/>
    <property type="match status" value="1"/>
</dbReference>
<comment type="caution">
    <text evidence="9">The sequence shown here is derived from an EMBL/GenBank/DDBJ whole genome shotgun (WGS) entry which is preliminary data.</text>
</comment>
<dbReference type="EMBL" id="JBHLUN010000008">
    <property type="protein sequence ID" value="MFC0409008.1"/>
    <property type="molecule type" value="Genomic_DNA"/>
</dbReference>
<feature type="transmembrane region" description="Helical" evidence="7">
    <location>
        <begin position="420"/>
        <end position="440"/>
    </location>
</feature>
<keyword evidence="2" id="KW-1003">Cell membrane</keyword>
<feature type="transmembrane region" description="Helical" evidence="7">
    <location>
        <begin position="542"/>
        <end position="561"/>
    </location>
</feature>
<evidence type="ECO:0000313" key="9">
    <source>
        <dbReference type="EMBL" id="MFC0409008.1"/>
    </source>
</evidence>
<proteinExistence type="predicted"/>
<evidence type="ECO:0000256" key="7">
    <source>
        <dbReference type="SAM" id="Phobius"/>
    </source>
</evidence>
<evidence type="ECO:0000256" key="3">
    <source>
        <dbReference type="ARBA" id="ARBA00022692"/>
    </source>
</evidence>
<evidence type="ECO:0000313" key="10">
    <source>
        <dbReference type="Proteomes" id="UP001589865"/>
    </source>
</evidence>
<organism evidence="9 10">
    <name type="scientific">Roseomonas elaeocarpi</name>
    <dbReference type="NCBI Taxonomy" id="907779"/>
    <lineage>
        <taxon>Bacteria</taxon>
        <taxon>Pseudomonadati</taxon>
        <taxon>Pseudomonadota</taxon>
        <taxon>Alphaproteobacteria</taxon>
        <taxon>Acetobacterales</taxon>
        <taxon>Roseomonadaceae</taxon>
        <taxon>Roseomonas</taxon>
    </lineage>
</organism>
<evidence type="ECO:0000256" key="5">
    <source>
        <dbReference type="ARBA" id="ARBA00023136"/>
    </source>
</evidence>
<feature type="transmembrane region" description="Helical" evidence="7">
    <location>
        <begin position="325"/>
        <end position="349"/>
    </location>
</feature>
<feature type="transmembrane region" description="Helical" evidence="7">
    <location>
        <begin position="490"/>
        <end position="512"/>
    </location>
</feature>
<protein>
    <submittedName>
        <fullName evidence="9">ABC transporter permease</fullName>
    </submittedName>
</protein>
<sequence length="904" mass="93353">MSTLATGWRFARRELRGGIKGLRIVLACLALGVAAIAAVGTLRSATEAGLAADGAKLLGGDLEVRSTYRPLPEEALRWLREQGATVSETIQMRAMAVAGGPAAVGGTAPVGGAPGTGAPDSSASDTSAPGAVAPAPGTPAAAAAPGTADAGTPAGAEAPAPTSGRNRSLVELKAVDGSYPLYGALVLDPPGGLAQQAEADGRWPLALERVVLDRLGLKTGDTVRIGEARFALRGVVAEEPDKVSGAFQFGPRATIPLAAVPATALIQPGSLVTYAYRLRLPAGVAADGFADRFRAQRFFDSGWRLRDATEGAPGVGRFVDSAASFLTLAGLTALLVGGIGVATGVRSWLDRRARTIATLRCLGAPASAIFVCYLLQVLVLAAAGIVAGLVAGTALTWIAATALAGVLPVPPRLGFYPAPLALAALYGLLTALAFSLWPLARAREIPGAALFRDAVQPVRGWPRLWLLLLNAAAGLVLVALVVLTSDQKMFALWFCLGALLTLGLFRAGAWALQSVARRFRGVRQPVLRLGLANLHRPGAPTALMLVSLGIGLTTLAAVALIEGNLRRQIGESIPDQAPSFFFIDIQSDQAGRFEALARGVPGVEDVVQVPSLRARITAIKGVPVEQVHVSEDSEWALRGDRGLTYAATPPEGTRLVAGQWWPADYRGAPLVSLDANLARGWGVNIGDTVTLNVLGRDVSFEVRSLRDIQWRGLGLNFALIASPGLLESAPHTNIATVRAAQASEAGVLRAVTDALPNVTGISVREALDALGGILGQIATALTSTAALTLLAGILVLAGAVAAGQAKRIRDAVILKTVGATRGQIRNAWLVEFGLLGLTAGLIAAAAGTLASWGVVRFVMKLDWAFLPGTLAVTVLGCALLTLAMGWAGTALALRVRPAPLLRNE</sequence>
<keyword evidence="5 7" id="KW-0472">Membrane</keyword>
<dbReference type="InterPro" id="IPR003838">
    <property type="entry name" value="ABC3_permease_C"/>
</dbReference>
<feature type="transmembrane region" description="Helical" evidence="7">
    <location>
        <begin position="370"/>
        <end position="400"/>
    </location>
</feature>
<keyword evidence="4 7" id="KW-1133">Transmembrane helix</keyword>
<name>A0ABV6JTF6_9PROT</name>
<evidence type="ECO:0000256" key="4">
    <source>
        <dbReference type="ARBA" id="ARBA00022989"/>
    </source>
</evidence>
<reference evidence="9 10" key="1">
    <citation type="submission" date="2024-09" db="EMBL/GenBank/DDBJ databases">
        <authorList>
            <person name="Sun Q."/>
            <person name="Mori K."/>
        </authorList>
    </citation>
    <scope>NUCLEOTIDE SEQUENCE [LARGE SCALE GENOMIC DNA]</scope>
    <source>
        <strain evidence="9 10">TBRC 5777</strain>
    </source>
</reference>
<feature type="transmembrane region" description="Helical" evidence="7">
    <location>
        <begin position="461"/>
        <end position="484"/>
    </location>
</feature>
<evidence type="ECO:0000256" key="6">
    <source>
        <dbReference type="SAM" id="MobiDB-lite"/>
    </source>
</evidence>
<comment type="subcellular location">
    <subcellularLocation>
        <location evidence="1">Cell membrane</location>
        <topology evidence="1">Multi-pass membrane protein</topology>
    </subcellularLocation>
</comment>
<feature type="compositionally biased region" description="Low complexity" evidence="6">
    <location>
        <begin position="116"/>
        <end position="162"/>
    </location>
</feature>
<gene>
    <name evidence="9" type="ORF">ACFFGY_12155</name>
</gene>
<dbReference type="RefSeq" id="WP_377044761.1">
    <property type="nucleotide sequence ID" value="NZ_JBHLUN010000008.1"/>
</dbReference>
<feature type="transmembrane region" description="Helical" evidence="7">
    <location>
        <begin position="21"/>
        <end position="42"/>
    </location>
</feature>
<evidence type="ECO:0000256" key="2">
    <source>
        <dbReference type="ARBA" id="ARBA00022475"/>
    </source>
</evidence>
<feature type="region of interest" description="Disordered" evidence="6">
    <location>
        <begin position="108"/>
        <end position="167"/>
    </location>
</feature>
<keyword evidence="3 7" id="KW-0812">Transmembrane</keyword>